<reference evidence="4" key="1">
    <citation type="submission" date="2006-01" db="EMBL/GenBank/DDBJ databases">
        <title>Complete sequence of Novosphingobium aromaticivorans DSM 12444.</title>
        <authorList>
            <consortium name="US DOE Joint Genome Institute"/>
            <person name="Copeland A."/>
            <person name="Lucas S."/>
            <person name="Lapidus A."/>
            <person name="Barry K."/>
            <person name="Detter J.C."/>
            <person name="Glavina T."/>
            <person name="Hammon N."/>
            <person name="Israni S."/>
            <person name="Pitluck S."/>
            <person name="Chain P."/>
            <person name="Malfatti S."/>
            <person name="Shin M."/>
            <person name="Vergez L."/>
            <person name="Schmutz J."/>
            <person name="Larimer F."/>
            <person name="Land M."/>
            <person name="Kyrpides N."/>
            <person name="Ivanova N."/>
            <person name="Fredrickson J."/>
            <person name="Balkwill D."/>
            <person name="Romine M.F."/>
            <person name="Richardson P."/>
        </authorList>
    </citation>
    <scope>NUCLEOTIDE SEQUENCE [LARGE SCALE GENOMIC DNA]</scope>
    <source>
        <strain evidence="4">ATCC 700278 / DSM 12444 / CCUG 56034 / CIP 105152 / NBRC 16084 / F199</strain>
    </source>
</reference>
<evidence type="ECO:0000313" key="3">
    <source>
        <dbReference type="EMBL" id="ABD24657.1"/>
    </source>
</evidence>
<dbReference type="InterPro" id="IPR019734">
    <property type="entry name" value="TPR_rpt"/>
</dbReference>
<dbReference type="KEGG" id="nar:Saro_0209"/>
<organism evidence="3 4">
    <name type="scientific">Novosphingobium aromaticivorans (strain ATCC 700278 / DSM 12444 / CCUG 56034 / CIP 105152 / NBRC 16084 / F199)</name>
    <dbReference type="NCBI Taxonomy" id="279238"/>
    <lineage>
        <taxon>Bacteria</taxon>
        <taxon>Pseudomonadati</taxon>
        <taxon>Pseudomonadota</taxon>
        <taxon>Alphaproteobacteria</taxon>
        <taxon>Sphingomonadales</taxon>
        <taxon>Sphingomonadaceae</taxon>
        <taxon>Novosphingobium</taxon>
    </lineage>
</organism>
<dbReference type="Proteomes" id="UP000009134">
    <property type="component" value="Chromosome"/>
</dbReference>
<dbReference type="PANTHER" id="PTHR44216">
    <property type="entry name" value="PROTEIN O-MANNOSYL-TRANSFERASE TMTC2"/>
    <property type="match status" value="1"/>
</dbReference>
<dbReference type="eggNOG" id="COG0457">
    <property type="taxonomic scope" value="Bacteria"/>
</dbReference>
<sequence length="311" mass="32897">MPDTPEESPRMIDLPAPMFAIEMAQDAALMQVGPSPMPMRPSDLPIPRRRKQAEEEAGLVRPDLPQQDRLALCLAKAASDPDAAMVEVQTWLGESRDTGQQVRANQCLGMLRSNAGDFDGALEAFSQAVTGIPREQEVAGVPLMAMAGNAALAGGKTDEALAWFDRALAVKGFADNAALAAIQTDRSRALVALGRNAEAAGALDEAHRLAPEDAEGWLLSATLARRQDDLDRAQRDIEIAAKYAPRDPQVGLEAGVIAVLSGRDEAARKSWESVVAADPQGEAGRTAKGYLEQLGPAPKSVAPSPAEKPAP</sequence>
<protein>
    <submittedName>
        <fullName evidence="3">Tetratricopeptide TPR_4</fullName>
    </submittedName>
</protein>
<dbReference type="InterPro" id="IPR011990">
    <property type="entry name" value="TPR-like_helical_dom_sf"/>
</dbReference>
<dbReference type="AlphaFoldDB" id="Q2GBW6"/>
<dbReference type="HOGENOM" id="CLU_068030_1_0_5"/>
<dbReference type="EMBL" id="CP000248">
    <property type="protein sequence ID" value="ABD24657.1"/>
    <property type="molecule type" value="Genomic_DNA"/>
</dbReference>
<dbReference type="Gene3D" id="1.25.40.10">
    <property type="entry name" value="Tetratricopeptide repeat domain"/>
    <property type="match status" value="1"/>
</dbReference>
<keyword evidence="1" id="KW-0802">TPR repeat</keyword>
<dbReference type="GO" id="GO:0000030">
    <property type="term" value="F:mannosyltransferase activity"/>
    <property type="evidence" value="ECO:0007669"/>
    <property type="project" value="TreeGrafter"/>
</dbReference>
<dbReference type="InterPro" id="IPR052384">
    <property type="entry name" value="TMTC_O-mannosyltransferase"/>
</dbReference>
<evidence type="ECO:0000256" key="2">
    <source>
        <dbReference type="SAM" id="MobiDB-lite"/>
    </source>
</evidence>
<feature type="region of interest" description="Disordered" evidence="2">
    <location>
        <begin position="274"/>
        <end position="311"/>
    </location>
</feature>
<name>Q2GBW6_NOVAD</name>
<proteinExistence type="predicted"/>
<dbReference type="Pfam" id="PF13432">
    <property type="entry name" value="TPR_16"/>
    <property type="match status" value="2"/>
</dbReference>
<dbReference type="PROSITE" id="PS50005">
    <property type="entry name" value="TPR"/>
    <property type="match status" value="1"/>
</dbReference>
<keyword evidence="4" id="KW-1185">Reference proteome</keyword>
<feature type="repeat" description="TPR" evidence="1">
    <location>
        <begin position="102"/>
        <end position="135"/>
    </location>
</feature>
<gene>
    <name evidence="3" type="ordered locus">Saro_0209</name>
</gene>
<dbReference type="PANTHER" id="PTHR44216:SF3">
    <property type="entry name" value="PROTEIN O-MANNOSYL-TRANSFERASE TMTC2"/>
    <property type="match status" value="1"/>
</dbReference>
<dbReference type="SUPFAM" id="SSF48452">
    <property type="entry name" value="TPR-like"/>
    <property type="match status" value="1"/>
</dbReference>
<evidence type="ECO:0000256" key="1">
    <source>
        <dbReference type="PROSITE-ProRule" id="PRU00339"/>
    </source>
</evidence>
<dbReference type="GO" id="GO:0035269">
    <property type="term" value="P:protein O-linked glycosylation via mannose"/>
    <property type="evidence" value="ECO:0007669"/>
    <property type="project" value="TreeGrafter"/>
</dbReference>
<evidence type="ECO:0000313" key="4">
    <source>
        <dbReference type="Proteomes" id="UP000009134"/>
    </source>
</evidence>
<accession>Q2GBW6</accession>
<dbReference type="SMART" id="SM00028">
    <property type="entry name" value="TPR"/>
    <property type="match status" value="4"/>
</dbReference>
<dbReference type="STRING" id="279238.Saro_0209"/>